<dbReference type="InterPro" id="IPR043198">
    <property type="entry name" value="Cyclin/Ssn8"/>
</dbReference>
<dbReference type="Gene3D" id="1.10.472.10">
    <property type="entry name" value="Cyclin-like"/>
    <property type="match status" value="2"/>
</dbReference>
<dbReference type="InterPro" id="IPR036915">
    <property type="entry name" value="Cyclin-like_sf"/>
</dbReference>
<dbReference type="PANTHER" id="PTHR10026">
    <property type="entry name" value="CYCLIN"/>
    <property type="match status" value="1"/>
</dbReference>
<dbReference type="GO" id="GO:0006357">
    <property type="term" value="P:regulation of transcription by RNA polymerase II"/>
    <property type="evidence" value="ECO:0007669"/>
    <property type="project" value="InterPro"/>
</dbReference>
<dbReference type="AlphaFoldDB" id="A0A8J5GRM5"/>
<feature type="domain" description="Cyclin-like" evidence="3">
    <location>
        <begin position="56"/>
        <end position="151"/>
    </location>
</feature>
<evidence type="ECO:0000256" key="2">
    <source>
        <dbReference type="SAM" id="MobiDB-lite"/>
    </source>
</evidence>
<sequence length="405" mass="46085">MVNGGSNTEDELHHMYRSSWYFNKEEIEKNSPSRKDGHKSPLQQQLYIVIASISINPMQRMIGSFRATAVSTVYRCSSAEVSCVGWQTVATACMFLASKVEETPCRLDKIVVIAYETMHKSDPSAAGRIREKATFQKQKDLVLIGERVLLSTIRFDFDVLHPYKPLLQALKKFGITQREVRQTAWNLVNDWLWTTFYVQYKPHYIAAGSLFLAAKLHNIKLPSERGYVWWHEFDIIPRQLEGAIQEMCQLLQCNRKSSVTSFGQPVQAPVAINEKQFSSSPDSVLRTTCISSKSSSQNSDADLNSHKHTDSDCHIQTNFSSSEKKKIYLECRTGPQCHKTGTDIPTAAAKHNGTSVDKQSMRKREHIQSTFGEIDKDRIQATIKRKREREVPVVEPSSKKQLCIH</sequence>
<protein>
    <recommendedName>
        <fullName evidence="3">Cyclin-like domain-containing protein</fullName>
    </recommendedName>
</protein>
<dbReference type="GO" id="GO:0016538">
    <property type="term" value="F:cyclin-dependent protein serine/threonine kinase regulator activity"/>
    <property type="evidence" value="ECO:0007669"/>
    <property type="project" value="InterPro"/>
</dbReference>
<evidence type="ECO:0000313" key="4">
    <source>
        <dbReference type="EMBL" id="KAG6512778.1"/>
    </source>
</evidence>
<proteinExistence type="inferred from homology"/>
<feature type="region of interest" description="Disordered" evidence="2">
    <location>
        <begin position="289"/>
        <end position="312"/>
    </location>
</feature>
<feature type="domain" description="Cyclin-like" evidence="3">
    <location>
        <begin position="164"/>
        <end position="249"/>
    </location>
</feature>
<organism evidence="4 5">
    <name type="scientific">Zingiber officinale</name>
    <name type="common">Ginger</name>
    <name type="synonym">Amomum zingiber</name>
    <dbReference type="NCBI Taxonomy" id="94328"/>
    <lineage>
        <taxon>Eukaryota</taxon>
        <taxon>Viridiplantae</taxon>
        <taxon>Streptophyta</taxon>
        <taxon>Embryophyta</taxon>
        <taxon>Tracheophyta</taxon>
        <taxon>Spermatophyta</taxon>
        <taxon>Magnoliopsida</taxon>
        <taxon>Liliopsida</taxon>
        <taxon>Zingiberales</taxon>
        <taxon>Zingiberaceae</taxon>
        <taxon>Zingiber</taxon>
    </lineage>
</organism>
<comment type="similarity">
    <text evidence="1">Belongs to the cyclin family.</text>
</comment>
<evidence type="ECO:0000313" key="5">
    <source>
        <dbReference type="Proteomes" id="UP000734854"/>
    </source>
</evidence>
<dbReference type="InterPro" id="IPR013763">
    <property type="entry name" value="Cyclin-like_dom"/>
</dbReference>
<dbReference type="SUPFAM" id="SSF47954">
    <property type="entry name" value="Cyclin-like"/>
    <property type="match status" value="2"/>
</dbReference>
<dbReference type="Pfam" id="PF00134">
    <property type="entry name" value="Cyclin_N"/>
    <property type="match status" value="1"/>
</dbReference>
<comment type="caution">
    <text evidence="4">The sequence shown here is derived from an EMBL/GenBank/DDBJ whole genome shotgun (WGS) entry which is preliminary data.</text>
</comment>
<dbReference type="EMBL" id="JACMSC010000008">
    <property type="protein sequence ID" value="KAG6512778.1"/>
    <property type="molecule type" value="Genomic_DNA"/>
</dbReference>
<evidence type="ECO:0000259" key="3">
    <source>
        <dbReference type="SMART" id="SM00385"/>
    </source>
</evidence>
<name>A0A8J5GRM5_ZINOF</name>
<keyword evidence="1" id="KW-0195">Cyclin</keyword>
<reference evidence="4 5" key="1">
    <citation type="submission" date="2020-08" db="EMBL/GenBank/DDBJ databases">
        <title>Plant Genome Project.</title>
        <authorList>
            <person name="Zhang R.-G."/>
        </authorList>
    </citation>
    <scope>NUCLEOTIDE SEQUENCE [LARGE SCALE GENOMIC DNA]</scope>
    <source>
        <tissue evidence="4">Rhizome</tissue>
    </source>
</reference>
<keyword evidence="5" id="KW-1185">Reference proteome</keyword>
<gene>
    <name evidence="4" type="ORF">ZIOFF_030907</name>
</gene>
<dbReference type="SMART" id="SM00385">
    <property type="entry name" value="CYCLIN"/>
    <property type="match status" value="2"/>
</dbReference>
<evidence type="ECO:0000256" key="1">
    <source>
        <dbReference type="RuleBase" id="RU000383"/>
    </source>
</evidence>
<dbReference type="InterPro" id="IPR006671">
    <property type="entry name" value="Cyclin_N"/>
</dbReference>
<dbReference type="Proteomes" id="UP000734854">
    <property type="component" value="Unassembled WGS sequence"/>
</dbReference>
<feature type="compositionally biased region" description="Basic and acidic residues" evidence="2">
    <location>
        <begin position="303"/>
        <end position="312"/>
    </location>
</feature>
<accession>A0A8J5GRM5</accession>